<dbReference type="InterPro" id="IPR019826">
    <property type="entry name" value="Carboxylesterase_B_AS"/>
</dbReference>
<comment type="caution">
    <text evidence="5">The sequence shown here is derived from an EMBL/GenBank/DDBJ whole genome shotgun (WGS) entry which is preliminary data.</text>
</comment>
<keyword evidence="2 3" id="KW-0378">Hydrolase</keyword>
<gene>
    <name evidence="5" type="ORF">DN069_04555</name>
</gene>
<name>A0A2X0ITY5_9ACTN</name>
<reference evidence="5 6" key="1">
    <citation type="submission" date="2018-06" db="EMBL/GenBank/DDBJ databases">
        <title>Streptacidiphilus pinicola sp. nov., isolated from pine grove soil.</title>
        <authorList>
            <person name="Roh S.G."/>
            <person name="Park S."/>
            <person name="Kim M.-K."/>
            <person name="Yun B.-R."/>
            <person name="Park J."/>
            <person name="Kim M.J."/>
            <person name="Kim Y.S."/>
            <person name="Kim S.B."/>
        </authorList>
    </citation>
    <scope>NUCLEOTIDE SEQUENCE [LARGE SCALE GENOMIC DNA]</scope>
    <source>
        <strain evidence="5 6">MMS16-CNU450</strain>
    </source>
</reference>
<dbReference type="InterPro" id="IPR002018">
    <property type="entry name" value="CarbesteraseB"/>
</dbReference>
<feature type="domain" description="Carboxylesterase type B" evidence="4">
    <location>
        <begin position="138"/>
        <end position="308"/>
    </location>
</feature>
<dbReference type="PROSITE" id="PS00122">
    <property type="entry name" value="CARBOXYLESTERASE_B_1"/>
    <property type="match status" value="1"/>
</dbReference>
<dbReference type="Pfam" id="PF00135">
    <property type="entry name" value="COesterase"/>
    <property type="match status" value="2"/>
</dbReference>
<sequence length="485" mass="50086">MIRGRKSGGAGDGSSAAEGVDHVHDGLHLRGALDGEVGAVVAPPVPATLGVVRQGAGDRLWVEDDEVVGVGVGVEVALLGELVTEQVLAREAAVQGDDELAGGAGGAGRRDVGLGGVVHGQSGAPAAGDESDHDPGTANLGLLDQIAALEWVRANITAFGGDPDRVTVFGESAGAMSIGTLLAMPAARGLFHRAVLQSGAAHHTLDRESAALVGGRLADILGVKPTRAALAAVPAGRLLPAQQQLRAEISARPDPALWGQAARNLMPFEPVVDGITLPQAPIDAIDTGAAAGVDVLVGANRDEFRLFLVPTGVFGLVTEEMVELAATGYGLPPGDGVRGYRTAFPDATPGRLLAEIATDWFYRVPALRLAEARNRHGARTHVYEFAWQPPTFDGQLGACHASELPFVFDNLTDPSFTPLLGAEPPQLLASAMHEAWVAFAATGDPGWPDYGADRLVMRFGAGRGAASAVESDPRGALRALWDGVR</sequence>
<evidence type="ECO:0000256" key="3">
    <source>
        <dbReference type="RuleBase" id="RU361235"/>
    </source>
</evidence>
<dbReference type="InterPro" id="IPR050309">
    <property type="entry name" value="Type-B_Carboxylest/Lipase"/>
</dbReference>
<accession>A0A2X0ITY5</accession>
<dbReference type="EMBL" id="QKYN01000020">
    <property type="protein sequence ID" value="RAG86811.1"/>
    <property type="molecule type" value="Genomic_DNA"/>
</dbReference>
<keyword evidence="6" id="KW-1185">Reference proteome</keyword>
<dbReference type="Gene3D" id="3.40.50.1820">
    <property type="entry name" value="alpha/beta hydrolase"/>
    <property type="match status" value="1"/>
</dbReference>
<organism evidence="5 6">
    <name type="scientific">Streptacidiphilus pinicola</name>
    <dbReference type="NCBI Taxonomy" id="2219663"/>
    <lineage>
        <taxon>Bacteria</taxon>
        <taxon>Bacillati</taxon>
        <taxon>Actinomycetota</taxon>
        <taxon>Actinomycetes</taxon>
        <taxon>Kitasatosporales</taxon>
        <taxon>Streptomycetaceae</taxon>
        <taxon>Streptacidiphilus</taxon>
    </lineage>
</organism>
<dbReference type="EC" id="3.1.1.-" evidence="3"/>
<dbReference type="InterPro" id="IPR029058">
    <property type="entry name" value="AB_hydrolase_fold"/>
</dbReference>
<dbReference type="AlphaFoldDB" id="A0A2X0ITY5"/>
<evidence type="ECO:0000313" key="5">
    <source>
        <dbReference type="EMBL" id="RAG86811.1"/>
    </source>
</evidence>
<protein>
    <recommendedName>
        <fullName evidence="3">Carboxylic ester hydrolase</fullName>
        <ecNumber evidence="3">3.1.1.-</ecNumber>
    </recommendedName>
</protein>
<dbReference type="OrthoDB" id="3199405at2"/>
<dbReference type="Proteomes" id="UP000248889">
    <property type="component" value="Unassembled WGS sequence"/>
</dbReference>
<dbReference type="GO" id="GO:0016787">
    <property type="term" value="F:hydrolase activity"/>
    <property type="evidence" value="ECO:0007669"/>
    <property type="project" value="UniProtKB-KW"/>
</dbReference>
<evidence type="ECO:0000256" key="2">
    <source>
        <dbReference type="ARBA" id="ARBA00022801"/>
    </source>
</evidence>
<evidence type="ECO:0000313" key="6">
    <source>
        <dbReference type="Proteomes" id="UP000248889"/>
    </source>
</evidence>
<dbReference type="SUPFAM" id="SSF53474">
    <property type="entry name" value="alpha/beta-Hydrolases"/>
    <property type="match status" value="1"/>
</dbReference>
<proteinExistence type="inferred from homology"/>
<dbReference type="PANTHER" id="PTHR11559">
    <property type="entry name" value="CARBOXYLESTERASE"/>
    <property type="match status" value="1"/>
</dbReference>
<comment type="similarity">
    <text evidence="1 3">Belongs to the type-B carboxylesterase/lipase family.</text>
</comment>
<feature type="domain" description="Carboxylesterase type B" evidence="4">
    <location>
        <begin position="352"/>
        <end position="445"/>
    </location>
</feature>
<evidence type="ECO:0000259" key="4">
    <source>
        <dbReference type="Pfam" id="PF00135"/>
    </source>
</evidence>
<evidence type="ECO:0000256" key="1">
    <source>
        <dbReference type="ARBA" id="ARBA00005964"/>
    </source>
</evidence>